<dbReference type="PROSITE" id="PS51918">
    <property type="entry name" value="RADICAL_SAM"/>
    <property type="match status" value="1"/>
</dbReference>
<dbReference type="Gene3D" id="3.80.30.20">
    <property type="entry name" value="tm_1862 like domain"/>
    <property type="match status" value="1"/>
</dbReference>
<evidence type="ECO:0000256" key="5">
    <source>
        <dbReference type="ARBA" id="ARBA00022485"/>
    </source>
</evidence>
<keyword evidence="11 15" id="KW-0411">Iron-sulfur</keyword>
<comment type="caution">
    <text evidence="19">The sequence shown here is derived from an EMBL/GenBank/DDBJ whole genome shotgun (WGS) entry which is preliminary data.</text>
</comment>
<dbReference type="RefSeq" id="WP_148913820.1">
    <property type="nucleotide sequence ID" value="NZ_VSZS01000057.1"/>
</dbReference>
<evidence type="ECO:0000256" key="10">
    <source>
        <dbReference type="ARBA" id="ARBA00023004"/>
    </source>
</evidence>
<feature type="binding site" evidence="16">
    <location>
        <position position="133"/>
    </location>
    <ligand>
        <name>S-adenosyl-L-methionine</name>
        <dbReference type="ChEBI" id="CHEBI:59789"/>
        <label>1</label>
    </ligand>
</feature>
<protein>
    <recommendedName>
        <fullName evidence="15">Coproporphyrinogen-III oxidase</fullName>
        <ecNumber evidence="15">1.3.98.3</ecNumber>
    </recommendedName>
</protein>
<gene>
    <name evidence="19" type="primary">hemN</name>
    <name evidence="19" type="ORF">FY036_06085</name>
</gene>
<keyword evidence="8 15" id="KW-0479">Metal-binding</keyword>
<evidence type="ECO:0000256" key="1">
    <source>
        <dbReference type="ARBA" id="ARBA00004496"/>
    </source>
</evidence>
<evidence type="ECO:0000256" key="11">
    <source>
        <dbReference type="ARBA" id="ARBA00023014"/>
    </source>
</evidence>
<accession>A0A5D4H0B0</accession>
<comment type="pathway">
    <text evidence="2 15">Porphyrin-containing compound metabolism; protoporphyrin-IX biosynthesis; protoporphyrinogen-IX from coproporphyrinogen-III (AdoMet route): step 1/1.</text>
</comment>
<dbReference type="InterPro" id="IPR058240">
    <property type="entry name" value="rSAM_sf"/>
</dbReference>
<evidence type="ECO:0000313" key="20">
    <source>
        <dbReference type="Proteomes" id="UP000323258"/>
    </source>
</evidence>
<dbReference type="PANTHER" id="PTHR13932">
    <property type="entry name" value="COPROPORPHYRINIGEN III OXIDASE"/>
    <property type="match status" value="1"/>
</dbReference>
<proteinExistence type="inferred from homology"/>
<comment type="subunit">
    <text evidence="4">Monomer.</text>
</comment>
<dbReference type="SFLD" id="SFLDG01082">
    <property type="entry name" value="B12-binding_domain_containing"/>
    <property type="match status" value="1"/>
</dbReference>
<feature type="binding site" evidence="16">
    <location>
        <position position="43"/>
    </location>
    <ligand>
        <name>S-adenosyl-L-methionine</name>
        <dbReference type="ChEBI" id="CHEBI:59789"/>
        <label>1</label>
    </ligand>
</feature>
<dbReference type="UniPathway" id="UPA00251">
    <property type="reaction ID" value="UER00323"/>
</dbReference>
<keyword evidence="5 15" id="KW-0004">4Fe-4S</keyword>
<dbReference type="InterPro" id="IPR006638">
    <property type="entry name" value="Elp3/MiaA/NifB-like_rSAM"/>
</dbReference>
<evidence type="ECO:0000256" key="6">
    <source>
        <dbReference type="ARBA" id="ARBA00022490"/>
    </source>
</evidence>
<evidence type="ECO:0000256" key="14">
    <source>
        <dbReference type="ARBA" id="ARBA00048321"/>
    </source>
</evidence>
<feature type="binding site" evidence="17">
    <location>
        <position position="53"/>
    </location>
    <ligand>
        <name>[4Fe-4S] cluster</name>
        <dbReference type="ChEBI" id="CHEBI:49883"/>
        <note>4Fe-4S-S-AdoMet</note>
    </ligand>
</feature>
<dbReference type="Pfam" id="PF04055">
    <property type="entry name" value="Radical_SAM"/>
    <property type="match status" value="1"/>
</dbReference>
<evidence type="ECO:0000256" key="8">
    <source>
        <dbReference type="ARBA" id="ARBA00022723"/>
    </source>
</evidence>
<keyword evidence="12 15" id="KW-0627">Porphyrin biosynthesis</keyword>
<name>A0A5D4H0B0_9HYPH</name>
<feature type="binding site" evidence="17">
    <location>
        <position position="56"/>
    </location>
    <ligand>
        <name>[4Fe-4S] cluster</name>
        <dbReference type="ChEBI" id="CHEBI:49883"/>
        <note>4Fe-4S-S-AdoMet</note>
    </ligand>
</feature>
<dbReference type="NCBIfam" id="TIGR00538">
    <property type="entry name" value="hemN"/>
    <property type="match status" value="1"/>
</dbReference>
<dbReference type="PANTHER" id="PTHR13932:SF6">
    <property type="entry name" value="OXYGEN-INDEPENDENT COPROPORPHYRINOGEN III OXIDASE"/>
    <property type="match status" value="1"/>
</dbReference>
<dbReference type="Proteomes" id="UP000323258">
    <property type="component" value="Unassembled WGS sequence"/>
</dbReference>
<dbReference type="GO" id="GO:0051989">
    <property type="term" value="F:coproporphyrinogen dehydrogenase activity"/>
    <property type="evidence" value="ECO:0007669"/>
    <property type="project" value="UniProtKB-EC"/>
</dbReference>
<dbReference type="OrthoDB" id="9808022at2"/>
<dbReference type="EC" id="1.3.98.3" evidence="15"/>
<evidence type="ECO:0000256" key="7">
    <source>
        <dbReference type="ARBA" id="ARBA00022691"/>
    </source>
</evidence>
<feature type="binding site" evidence="16">
    <location>
        <position position="160"/>
    </location>
    <ligand>
        <name>S-adenosyl-L-methionine</name>
        <dbReference type="ChEBI" id="CHEBI:59789"/>
        <label>2</label>
    </ligand>
</feature>
<dbReference type="InterPro" id="IPR034505">
    <property type="entry name" value="Coproporphyrinogen-III_oxidase"/>
</dbReference>
<dbReference type="SFLD" id="SFLDS00029">
    <property type="entry name" value="Radical_SAM"/>
    <property type="match status" value="1"/>
</dbReference>
<comment type="catalytic activity">
    <reaction evidence="14 15">
        <text>coproporphyrinogen III + 2 S-adenosyl-L-methionine = protoporphyrinogen IX + 2 5'-deoxyadenosine + 2 L-methionine + 2 CO2</text>
        <dbReference type="Rhea" id="RHEA:15425"/>
        <dbReference type="ChEBI" id="CHEBI:16526"/>
        <dbReference type="ChEBI" id="CHEBI:17319"/>
        <dbReference type="ChEBI" id="CHEBI:57307"/>
        <dbReference type="ChEBI" id="CHEBI:57309"/>
        <dbReference type="ChEBI" id="CHEBI:57844"/>
        <dbReference type="ChEBI" id="CHEBI:59789"/>
        <dbReference type="EC" id="1.3.98.3"/>
    </reaction>
</comment>
<keyword evidence="9 15" id="KW-0560">Oxidoreductase</keyword>
<dbReference type="Gene3D" id="1.10.10.920">
    <property type="match status" value="1"/>
</dbReference>
<feature type="binding site" evidence="16">
    <location>
        <position position="197"/>
    </location>
    <ligand>
        <name>S-adenosyl-L-methionine</name>
        <dbReference type="ChEBI" id="CHEBI:59789"/>
        <label>2</label>
    </ligand>
</feature>
<feature type="domain" description="Radical SAM core" evidence="18">
    <location>
        <begin position="34"/>
        <end position="271"/>
    </location>
</feature>
<keyword evidence="10 15" id="KW-0408">Iron</keyword>
<evidence type="ECO:0000259" key="18">
    <source>
        <dbReference type="PROSITE" id="PS51918"/>
    </source>
</evidence>
<dbReference type="InterPro" id="IPR004558">
    <property type="entry name" value="Coprogen_oxidase_HemN"/>
</dbReference>
<feature type="binding site" evidence="16">
    <location>
        <begin position="55"/>
        <end position="57"/>
    </location>
    <ligand>
        <name>S-adenosyl-L-methionine</name>
        <dbReference type="ChEBI" id="CHEBI:59789"/>
        <label>2</label>
    </ligand>
</feature>
<feature type="binding site" evidence="16">
    <location>
        <position position="231"/>
    </location>
    <ligand>
        <name>S-adenosyl-L-methionine</name>
        <dbReference type="ChEBI" id="CHEBI:59789"/>
        <label>2</label>
    </ligand>
</feature>
<dbReference type="SMART" id="SM00729">
    <property type="entry name" value="Elp3"/>
    <property type="match status" value="1"/>
</dbReference>
<evidence type="ECO:0000256" key="16">
    <source>
        <dbReference type="PIRSR" id="PIRSR000167-1"/>
    </source>
</evidence>
<dbReference type="InterPro" id="IPR023404">
    <property type="entry name" value="rSAM_horseshoe"/>
</dbReference>
<evidence type="ECO:0000256" key="2">
    <source>
        <dbReference type="ARBA" id="ARBA00004785"/>
    </source>
</evidence>
<evidence type="ECO:0000313" key="19">
    <source>
        <dbReference type="EMBL" id="TYR34058.1"/>
    </source>
</evidence>
<dbReference type="SFLD" id="SFLDG01065">
    <property type="entry name" value="anaerobic_coproporphyrinogen-I"/>
    <property type="match status" value="1"/>
</dbReference>
<evidence type="ECO:0000256" key="13">
    <source>
        <dbReference type="ARBA" id="ARBA00024295"/>
    </source>
</evidence>
<dbReference type="PIRSF" id="PIRSF000167">
    <property type="entry name" value="HemN"/>
    <property type="match status" value="1"/>
</dbReference>
<evidence type="ECO:0000256" key="12">
    <source>
        <dbReference type="ARBA" id="ARBA00023244"/>
    </source>
</evidence>
<sequence length="441" mass="48185">MQADTAPRYTSYPTAPHFHAGVTSLTVKGWIAAIPQDERLSLYVHVPFCDRLCWFCACHTKQTNRYDPVATFIDALHCEIRTIGALVGKRAAVSSLHFGGGSPTMLRPGDLVALMSALRESFRFAADAAISVEIDPNDMDGARLDALAAIGMTRASLGVQDFDERVQKAINRDQSFEDTKAVIDGLRRRGVGSVNLDVLYGLPHQTCDSVATTIDKVLSLRPDRIALFGYAHVPWFKKHQTMIDEAALPGPAERLAQSGLAAERVIAAGYRVVGLDHFALPDDSLALADAAGRLRRNFQGYTDDSCETLVGLGPSSVSRFRQGYAQNVAATREYCRLVGAGDLAVARGIALSPEDRLRAWVIERLMCDFRFSTIEAVERFGQAARVVLAEASMIAQERNPMLVRDGVCFAVPRTQRPFVRVVAARFDTYLKAGTARHSAAV</sequence>
<comment type="similarity">
    <text evidence="3 15">Belongs to the anaerobic coproporphyrinogen-III oxidase family.</text>
</comment>
<keyword evidence="7 15" id="KW-0949">S-adenosyl-L-methionine</keyword>
<comment type="subcellular location">
    <subcellularLocation>
        <location evidence="1 15">Cytoplasm</location>
    </subcellularLocation>
</comment>
<dbReference type="GO" id="GO:0004109">
    <property type="term" value="F:coproporphyrinogen oxidase activity"/>
    <property type="evidence" value="ECO:0007669"/>
    <property type="project" value="InterPro"/>
</dbReference>
<comment type="function">
    <text evidence="13">Involved in the heme biosynthesis. Catalyzes the anaerobic oxidative decarboxylation of propionate groups of rings A and B of coproporphyrinogen III to yield the vinyl groups in protoporphyrinogen IX.</text>
</comment>
<dbReference type="GO" id="GO:0051539">
    <property type="term" value="F:4 iron, 4 sulfur cluster binding"/>
    <property type="evidence" value="ECO:0007669"/>
    <property type="project" value="UniProtKB-KW"/>
</dbReference>
<dbReference type="GO" id="GO:0046872">
    <property type="term" value="F:metal ion binding"/>
    <property type="evidence" value="ECO:0007669"/>
    <property type="project" value="UniProtKB-KW"/>
</dbReference>
<dbReference type="EMBL" id="VSZS01000057">
    <property type="protein sequence ID" value="TYR34058.1"/>
    <property type="molecule type" value="Genomic_DNA"/>
</dbReference>
<feature type="binding site" evidence="16">
    <location>
        <position position="172"/>
    </location>
    <ligand>
        <name>S-adenosyl-L-methionine</name>
        <dbReference type="ChEBI" id="CHEBI:59789"/>
        <label>2</label>
    </ligand>
</feature>
<evidence type="ECO:0000256" key="4">
    <source>
        <dbReference type="ARBA" id="ARBA00011245"/>
    </source>
</evidence>
<reference evidence="19 20" key="1">
    <citation type="submission" date="2019-08" db="EMBL/GenBank/DDBJ databases">
        <authorList>
            <person name="Seo Y.L."/>
        </authorList>
    </citation>
    <scope>NUCLEOTIDE SEQUENCE [LARGE SCALE GENOMIC DNA]</scope>
    <source>
        <strain evidence="19 20">MaA-C15</strain>
    </source>
</reference>
<dbReference type="InterPro" id="IPR007197">
    <property type="entry name" value="rSAM"/>
</dbReference>
<feature type="binding site" evidence="17">
    <location>
        <position position="49"/>
    </location>
    <ligand>
        <name>[4Fe-4S] cluster</name>
        <dbReference type="ChEBI" id="CHEBI:49883"/>
        <note>4Fe-4S-S-AdoMet</note>
    </ligand>
</feature>
<organism evidence="19 20">
    <name type="scientific">Neoaquamicrobium microcysteis</name>
    <dbReference type="NCBI Taxonomy" id="2682781"/>
    <lineage>
        <taxon>Bacteria</taxon>
        <taxon>Pseudomonadati</taxon>
        <taxon>Pseudomonadota</taxon>
        <taxon>Alphaproteobacteria</taxon>
        <taxon>Hyphomicrobiales</taxon>
        <taxon>Phyllobacteriaceae</taxon>
        <taxon>Neoaquamicrobium</taxon>
    </lineage>
</organism>
<dbReference type="GO" id="GO:0005737">
    <property type="term" value="C:cytoplasm"/>
    <property type="evidence" value="ECO:0007669"/>
    <property type="project" value="UniProtKB-SubCell"/>
</dbReference>
<evidence type="ECO:0000256" key="3">
    <source>
        <dbReference type="ARBA" id="ARBA00005493"/>
    </source>
</evidence>
<dbReference type="AlphaFoldDB" id="A0A5D4H0B0"/>
<evidence type="ECO:0000256" key="9">
    <source>
        <dbReference type="ARBA" id="ARBA00023002"/>
    </source>
</evidence>
<reference evidence="19 20" key="2">
    <citation type="submission" date="2019-09" db="EMBL/GenBank/DDBJ databases">
        <title>Mesorhizobium sp. MaA-C15 isolated from Microcystis aeruginosa.</title>
        <authorList>
            <person name="Jeong S.E."/>
            <person name="Jin H.M."/>
            <person name="Jeon C.O."/>
        </authorList>
    </citation>
    <scope>NUCLEOTIDE SEQUENCE [LARGE SCALE GENOMIC DNA]</scope>
    <source>
        <strain evidence="19 20">MaA-C15</strain>
    </source>
</reference>
<evidence type="ECO:0000256" key="15">
    <source>
        <dbReference type="PIRNR" id="PIRNR000167"/>
    </source>
</evidence>
<keyword evidence="20" id="KW-1185">Reference proteome</keyword>
<keyword evidence="6 15" id="KW-0963">Cytoplasm</keyword>
<dbReference type="GO" id="GO:0006782">
    <property type="term" value="P:protoporphyrinogen IX biosynthetic process"/>
    <property type="evidence" value="ECO:0007669"/>
    <property type="project" value="UniProtKB-UniPathway"/>
</dbReference>
<dbReference type="SUPFAM" id="SSF102114">
    <property type="entry name" value="Radical SAM enzymes"/>
    <property type="match status" value="1"/>
</dbReference>
<evidence type="ECO:0000256" key="17">
    <source>
        <dbReference type="PIRSR" id="PIRSR000167-2"/>
    </source>
</evidence>
<comment type="cofactor">
    <cofactor evidence="15 17">
        <name>[4Fe-4S] cluster</name>
        <dbReference type="ChEBI" id="CHEBI:49883"/>
    </cofactor>
    <text evidence="15 17">Binds 1 [4Fe-4S] cluster. The cluster is coordinated with 3 cysteines and an exchangeable S-adenosyl-L-methionine.</text>
</comment>
<dbReference type="CDD" id="cd01335">
    <property type="entry name" value="Radical_SAM"/>
    <property type="match status" value="1"/>
</dbReference>
<feature type="binding site" evidence="16">
    <location>
        <position position="100"/>
    </location>
    <ligand>
        <name>S-adenosyl-L-methionine</name>
        <dbReference type="ChEBI" id="CHEBI:59789"/>
        <label>1</label>
    </ligand>
</feature>